<proteinExistence type="predicted"/>
<dbReference type="Proteomes" id="UP000271098">
    <property type="component" value="Unassembled WGS sequence"/>
</dbReference>
<keyword evidence="2" id="KW-1185">Reference proteome</keyword>
<organism evidence="3">
    <name type="scientific">Gongylonema pulchrum</name>
    <dbReference type="NCBI Taxonomy" id="637853"/>
    <lineage>
        <taxon>Eukaryota</taxon>
        <taxon>Metazoa</taxon>
        <taxon>Ecdysozoa</taxon>
        <taxon>Nematoda</taxon>
        <taxon>Chromadorea</taxon>
        <taxon>Rhabditida</taxon>
        <taxon>Spirurina</taxon>
        <taxon>Spiruromorpha</taxon>
        <taxon>Spiruroidea</taxon>
        <taxon>Gongylonematidae</taxon>
        <taxon>Gongylonema</taxon>
    </lineage>
</organism>
<dbReference type="AlphaFoldDB" id="A0A183D3D4"/>
<evidence type="ECO:0000313" key="3">
    <source>
        <dbReference type="WBParaSite" id="GPUH_0000323001-mRNA-1"/>
    </source>
</evidence>
<protein>
    <submittedName>
        <fullName evidence="3">Exocyst complex component 7</fullName>
    </submittedName>
</protein>
<evidence type="ECO:0000313" key="1">
    <source>
        <dbReference type="EMBL" id="VDK38573.1"/>
    </source>
</evidence>
<accession>A0A183D3D4</accession>
<reference evidence="3" key="1">
    <citation type="submission" date="2016-06" db="UniProtKB">
        <authorList>
            <consortium name="WormBaseParasite"/>
        </authorList>
    </citation>
    <scope>IDENTIFICATION</scope>
</reference>
<sequence length="124" mass="14048">MMVESILDILLSYQGVISGQTNLALFANSQHPLIKALITTREYSLNKMLEYSNFQSAYRPQYGDKYSTLVSVISSFASTILDQKSIFDKTDADDLNRMTDADMKMKVAQMDSFFALVHSFCHLI</sequence>
<gene>
    <name evidence="1" type="ORF">GPUH_LOCUS3227</name>
</gene>
<dbReference type="WBParaSite" id="GPUH_0000323001-mRNA-1">
    <property type="protein sequence ID" value="GPUH_0000323001-mRNA-1"/>
    <property type="gene ID" value="GPUH_0000323001"/>
</dbReference>
<evidence type="ECO:0000313" key="2">
    <source>
        <dbReference type="Proteomes" id="UP000271098"/>
    </source>
</evidence>
<name>A0A183D3D4_9BILA</name>
<reference evidence="1 2" key="2">
    <citation type="submission" date="2018-11" db="EMBL/GenBank/DDBJ databases">
        <authorList>
            <consortium name="Pathogen Informatics"/>
        </authorList>
    </citation>
    <scope>NUCLEOTIDE SEQUENCE [LARGE SCALE GENOMIC DNA]</scope>
</reference>
<dbReference type="EMBL" id="UYRT01005377">
    <property type="protein sequence ID" value="VDK38573.1"/>
    <property type="molecule type" value="Genomic_DNA"/>
</dbReference>